<feature type="region of interest" description="Disordered" evidence="2">
    <location>
        <begin position="180"/>
        <end position="201"/>
    </location>
</feature>
<evidence type="ECO:0000313" key="4">
    <source>
        <dbReference type="Proteomes" id="UP000076761"/>
    </source>
</evidence>
<reference evidence="3 4" key="1">
    <citation type="journal article" date="2016" name="Mol. Biol. Evol.">
        <title>Comparative Genomics of Early-Diverging Mushroom-Forming Fungi Provides Insights into the Origins of Lignocellulose Decay Capabilities.</title>
        <authorList>
            <person name="Nagy L.G."/>
            <person name="Riley R."/>
            <person name="Tritt A."/>
            <person name="Adam C."/>
            <person name="Daum C."/>
            <person name="Floudas D."/>
            <person name="Sun H."/>
            <person name="Yadav J.S."/>
            <person name="Pangilinan J."/>
            <person name="Larsson K.H."/>
            <person name="Matsuura K."/>
            <person name="Barry K."/>
            <person name="Labutti K."/>
            <person name="Kuo R."/>
            <person name="Ohm R.A."/>
            <person name="Bhattacharya S.S."/>
            <person name="Shirouzu T."/>
            <person name="Yoshinaga Y."/>
            <person name="Martin F.M."/>
            <person name="Grigoriev I.V."/>
            <person name="Hibbett D.S."/>
        </authorList>
    </citation>
    <scope>NUCLEOTIDE SEQUENCE [LARGE SCALE GENOMIC DNA]</scope>
    <source>
        <strain evidence="3 4">HHB14362 ss-1</strain>
    </source>
</reference>
<feature type="region of interest" description="Disordered" evidence="2">
    <location>
        <begin position="399"/>
        <end position="513"/>
    </location>
</feature>
<evidence type="ECO:0000256" key="2">
    <source>
        <dbReference type="SAM" id="MobiDB-lite"/>
    </source>
</evidence>
<dbReference type="STRING" id="1314782.A0A165UI26"/>
<feature type="compositionally biased region" description="Low complexity" evidence="2">
    <location>
        <begin position="424"/>
        <end position="438"/>
    </location>
</feature>
<proteinExistence type="predicted"/>
<feature type="coiled-coil region" evidence="1">
    <location>
        <begin position="264"/>
        <end position="309"/>
    </location>
</feature>
<keyword evidence="4" id="KW-1185">Reference proteome</keyword>
<dbReference type="OrthoDB" id="2507336at2759"/>
<feature type="compositionally biased region" description="Basic and acidic residues" evidence="2">
    <location>
        <begin position="32"/>
        <end position="73"/>
    </location>
</feature>
<feature type="compositionally biased region" description="Pro residues" evidence="2">
    <location>
        <begin position="405"/>
        <end position="423"/>
    </location>
</feature>
<dbReference type="AlphaFoldDB" id="A0A165UI26"/>
<dbReference type="Proteomes" id="UP000076761">
    <property type="component" value="Unassembled WGS sequence"/>
</dbReference>
<name>A0A165UI26_9AGAM</name>
<evidence type="ECO:0000256" key="1">
    <source>
        <dbReference type="SAM" id="Coils"/>
    </source>
</evidence>
<keyword evidence="1" id="KW-0175">Coiled coil</keyword>
<feature type="region of interest" description="Disordered" evidence="2">
    <location>
        <begin position="32"/>
        <end position="100"/>
    </location>
</feature>
<accession>A0A165UI26</accession>
<protein>
    <submittedName>
        <fullName evidence="3">Uncharacterized protein</fullName>
    </submittedName>
</protein>
<gene>
    <name evidence="3" type="ORF">NEOLEDRAFT_903158</name>
</gene>
<organism evidence="3 4">
    <name type="scientific">Neolentinus lepideus HHB14362 ss-1</name>
    <dbReference type="NCBI Taxonomy" id="1314782"/>
    <lineage>
        <taxon>Eukaryota</taxon>
        <taxon>Fungi</taxon>
        <taxon>Dikarya</taxon>
        <taxon>Basidiomycota</taxon>
        <taxon>Agaricomycotina</taxon>
        <taxon>Agaricomycetes</taxon>
        <taxon>Gloeophyllales</taxon>
        <taxon>Gloeophyllaceae</taxon>
        <taxon>Neolentinus</taxon>
    </lineage>
</organism>
<dbReference type="InParanoid" id="A0A165UI26"/>
<sequence length="513" mass="58634">MYADAERARQERFEELERRMAEVADIAAADEERRGQEFYQHEEERDRVFADKEAQRDEEAARRRDEIWADLEQRLAAGGLPPPPPPPESIEAIPIPQPERIEPETASIVDSMRAAANQHATEIREIVNLERENLMREREAAEAERERIRAEAEVERERVEQERENRIAQLEEELARARAELADEREQRRTEEADARERARQEALERDEVVRGQLGDITNLAQENLECCTSKRQIMDERYAEKQARREEKDARFQALYDMVNTMMEEKAADRERAEAERAEAASKPEAVLEELRRQNQELRELLNNMAESWRADSARQAEDTLNAVRATAQEQVPFNVQGYLDEFSKALASEVRMLLGEVGRLREERRNLQHEIGFLLCTRSKYGPGGEFDPEWRPENAAYMAGAPPAPPPEPIPEPGPPPPDEPLMAARPGWRTVLPRSTRRRRGGPAAAPEPQPVPVQEMPRPGVSSWATWQPDPAFLPSPSAIPEQQPTLVVPEVPQGLFGPRSPRDSYNG</sequence>
<dbReference type="EMBL" id="KV425558">
    <property type="protein sequence ID" value="KZT28191.1"/>
    <property type="molecule type" value="Genomic_DNA"/>
</dbReference>
<evidence type="ECO:0000313" key="3">
    <source>
        <dbReference type="EMBL" id="KZT28191.1"/>
    </source>
</evidence>